<proteinExistence type="predicted"/>
<dbReference type="PANTHER" id="PTHR34136">
    <property type="match status" value="1"/>
</dbReference>
<evidence type="ECO:0000256" key="2">
    <source>
        <dbReference type="ARBA" id="ARBA00022679"/>
    </source>
</evidence>
<reference evidence="4" key="1">
    <citation type="journal article" date="2020" name="mSystems">
        <title>Genome- and Community-Level Interaction Insights into Carbon Utilization and Element Cycling Functions of Hydrothermarchaeota in Hydrothermal Sediment.</title>
        <authorList>
            <person name="Zhou Z."/>
            <person name="Liu Y."/>
            <person name="Xu W."/>
            <person name="Pan J."/>
            <person name="Luo Z.H."/>
            <person name="Li M."/>
        </authorList>
    </citation>
    <scope>NUCLEOTIDE SEQUENCE [LARGE SCALE GENOMIC DNA]</scope>
    <source>
        <strain evidence="4">SpSt-855</strain>
    </source>
</reference>
<evidence type="ECO:0000256" key="1">
    <source>
        <dbReference type="ARBA" id="ARBA00022676"/>
    </source>
</evidence>
<feature type="compositionally biased region" description="Polar residues" evidence="3">
    <location>
        <begin position="262"/>
        <end position="274"/>
    </location>
</feature>
<dbReference type="PANTHER" id="PTHR34136:SF1">
    <property type="entry name" value="UDP-N-ACETYL-D-MANNOSAMINURONIC ACID TRANSFERASE"/>
    <property type="match status" value="1"/>
</dbReference>
<accession>A0A7V4XTR9</accession>
<gene>
    <name evidence="4" type="ORF">ENW50_10035</name>
</gene>
<comment type="caution">
    <text evidence="4">The sequence shown here is derived from an EMBL/GenBank/DDBJ whole genome shotgun (WGS) entry which is preliminary data.</text>
</comment>
<keyword evidence="1" id="KW-0328">Glycosyltransferase</keyword>
<evidence type="ECO:0000256" key="3">
    <source>
        <dbReference type="SAM" id="MobiDB-lite"/>
    </source>
</evidence>
<keyword evidence="2 4" id="KW-0808">Transferase</keyword>
<dbReference type="EMBL" id="DTKL01000062">
    <property type="protein sequence ID" value="HGY95003.1"/>
    <property type="molecule type" value="Genomic_DNA"/>
</dbReference>
<dbReference type="CDD" id="cd06533">
    <property type="entry name" value="Glyco_transf_WecG_TagA"/>
    <property type="match status" value="1"/>
</dbReference>
<dbReference type="GO" id="GO:0016758">
    <property type="term" value="F:hexosyltransferase activity"/>
    <property type="evidence" value="ECO:0007669"/>
    <property type="project" value="TreeGrafter"/>
</dbReference>
<dbReference type="NCBIfam" id="TIGR00696">
    <property type="entry name" value="wecG_tagA_cpsF"/>
    <property type="match status" value="1"/>
</dbReference>
<sequence length="282" mass="31437">MTKGHTHYAVSILGVPFHNVSQHEALEWVEAAIASGDSHQVATANVDFLSNAQKDPGMKRILRECSLVLADGMPIVWASRLMGKPLHQRVTGVDLVPLLAQASAERGYSIYLLGADAGVMARAVAELRRQYPNINLVGCDSPKAASLEEMDHESMLRRIENARPDILLVAFGNPKQERWIHMHRDRLKVPVSIGIGGTLDLLAGRLRRAPLWMQQSGLEWFYRASQEPLRLFPRYLRNALTLLRYLPGDILESRSSKARTPGTITINRHSTGVSRKSPLLED</sequence>
<feature type="region of interest" description="Disordered" evidence="3">
    <location>
        <begin position="261"/>
        <end position="282"/>
    </location>
</feature>
<protein>
    <submittedName>
        <fullName evidence="4">Glycosyltransferase</fullName>
    </submittedName>
</protein>
<name>A0A7V4XTR9_9BACT</name>
<dbReference type="InterPro" id="IPR004629">
    <property type="entry name" value="WecG_TagA_CpsF"/>
</dbReference>
<organism evidence="4">
    <name type="scientific">Acidobacterium capsulatum</name>
    <dbReference type="NCBI Taxonomy" id="33075"/>
    <lineage>
        <taxon>Bacteria</taxon>
        <taxon>Pseudomonadati</taxon>
        <taxon>Acidobacteriota</taxon>
        <taxon>Terriglobia</taxon>
        <taxon>Terriglobales</taxon>
        <taxon>Acidobacteriaceae</taxon>
        <taxon>Acidobacterium</taxon>
    </lineage>
</organism>
<dbReference type="AlphaFoldDB" id="A0A7V4XTR9"/>
<dbReference type="Pfam" id="PF03808">
    <property type="entry name" value="Glyco_tran_WecG"/>
    <property type="match status" value="1"/>
</dbReference>
<evidence type="ECO:0000313" key="4">
    <source>
        <dbReference type="EMBL" id="HGY95003.1"/>
    </source>
</evidence>